<dbReference type="InterPro" id="IPR042070">
    <property type="entry name" value="PucR_C-HTH_sf"/>
</dbReference>
<organism evidence="3 4">
    <name type="scientific">Alteribacillus persepolensis</name>
    <dbReference type="NCBI Taxonomy" id="568899"/>
    <lineage>
        <taxon>Bacteria</taxon>
        <taxon>Bacillati</taxon>
        <taxon>Bacillota</taxon>
        <taxon>Bacilli</taxon>
        <taxon>Bacillales</taxon>
        <taxon>Bacillaceae</taxon>
        <taxon>Alteribacillus</taxon>
    </lineage>
</organism>
<dbReference type="EMBL" id="FNDK01000002">
    <property type="protein sequence ID" value="SDH16975.1"/>
    <property type="molecule type" value="Genomic_DNA"/>
</dbReference>
<dbReference type="STRING" id="568899.SAMN05192534_10255"/>
<dbReference type="RefSeq" id="WP_245705163.1">
    <property type="nucleotide sequence ID" value="NZ_FNDK01000002.1"/>
</dbReference>
<dbReference type="SUPFAM" id="SSF55781">
    <property type="entry name" value="GAF domain-like"/>
    <property type="match status" value="1"/>
</dbReference>
<dbReference type="Pfam" id="PF17853">
    <property type="entry name" value="GGDEF_2"/>
    <property type="match status" value="1"/>
</dbReference>
<dbReference type="Proteomes" id="UP000199163">
    <property type="component" value="Unassembled WGS sequence"/>
</dbReference>
<dbReference type="PROSITE" id="PS50887">
    <property type="entry name" value="GGDEF"/>
    <property type="match status" value="1"/>
</dbReference>
<dbReference type="Gene3D" id="1.10.10.2840">
    <property type="entry name" value="PucR C-terminal helix-turn-helix domain"/>
    <property type="match status" value="1"/>
</dbReference>
<comment type="similarity">
    <text evidence="1">Belongs to the CdaR family.</text>
</comment>
<sequence length="735" mass="84966">MVNKREKVMKKVEDHLRMTSRQLVQFDTEEEALQYLTDSFQSELSCDFVSVILIENENLIPKVWSGELQWLKESFPLPIHACYEGLFQSSLTYKDIDKGESCAFLDLLNRDKVKTWFTVPLQDESNIYGFCAIGYLEEIPLLQMSNIFTEFGRDVAVALTLAKQKESERKKMWGMEWMNQNILLDESVESLVSKLVERTGKGTQAQFAGIYLFNDKENCFTFQPPAYGKLTKPMYINVKENYEMKEYFPYIETPGGDELTVPMVLDVKTIGVLHVEQKRMGNVFTKEDREILELMANHVASTLENIRLYNNEKNHKKKLHELLNYQQKLIIETVEKDNFDGITSTLSAIFAEPVVLFDRFMRPMSFDDTFGDIHIDTIARAAVEEVSQLQQQDTAFMLTVCKETNVSFWPINGGGDLLGYLAVCVNQKEFDDFDRLTVDLVRNIYSIQFIKQKLVLDAKEQVKDSFINKLLVTSIENKESIIQYANIFQWDPFKHHRVAVLSVDVKHPGHTDEDILAAQATKSLMMDQLKTRIMMNEKDILLATKGDDYVLIVPAEKEENTLQYWKAFKKNIDRWLKTGRADGRAYLGIGSMAEKIEDYYGCYQEAMQALHVVKQRDTENGCAFFEKLGSYTLLHHIKDIEAASLFIKKQLSPLLSYSDGKSMDLFETLRIYLQHNGSIKKTSEALYIHRSSLLYRLEKIQQLLQIDINDSQNRFDLMLAYKLYELSSANEGQLE</sequence>
<accession>A0A1G8A7L0</accession>
<dbReference type="InterPro" id="IPR051448">
    <property type="entry name" value="CdaR-like_regulators"/>
</dbReference>
<dbReference type="InterPro" id="IPR041522">
    <property type="entry name" value="CdaR_GGDEF"/>
</dbReference>
<dbReference type="PANTHER" id="PTHR33744:SF1">
    <property type="entry name" value="DNA-BINDING TRANSCRIPTIONAL ACTIVATOR ADER"/>
    <property type="match status" value="1"/>
</dbReference>
<evidence type="ECO:0000256" key="1">
    <source>
        <dbReference type="ARBA" id="ARBA00006754"/>
    </source>
</evidence>
<reference evidence="4" key="1">
    <citation type="submission" date="2016-10" db="EMBL/GenBank/DDBJ databases">
        <authorList>
            <person name="Varghese N."/>
            <person name="Submissions S."/>
        </authorList>
    </citation>
    <scope>NUCLEOTIDE SEQUENCE [LARGE SCALE GENOMIC DNA]</scope>
    <source>
        <strain evidence="4">DSM 21632</strain>
    </source>
</reference>
<keyword evidence="3" id="KW-0238">DNA-binding</keyword>
<dbReference type="InterPro" id="IPR029016">
    <property type="entry name" value="GAF-like_dom_sf"/>
</dbReference>
<dbReference type="Pfam" id="PF13556">
    <property type="entry name" value="HTH_30"/>
    <property type="match status" value="1"/>
</dbReference>
<dbReference type="Pfam" id="PF13185">
    <property type="entry name" value="GAF_2"/>
    <property type="match status" value="1"/>
</dbReference>
<dbReference type="InterPro" id="IPR003018">
    <property type="entry name" value="GAF"/>
</dbReference>
<protein>
    <submittedName>
        <fullName evidence="3">DNA-binding transcriptional regulator, PucR family</fullName>
    </submittedName>
</protein>
<dbReference type="PANTHER" id="PTHR33744">
    <property type="entry name" value="CARBOHYDRATE DIACID REGULATOR"/>
    <property type="match status" value="1"/>
</dbReference>
<evidence type="ECO:0000259" key="2">
    <source>
        <dbReference type="PROSITE" id="PS50887"/>
    </source>
</evidence>
<evidence type="ECO:0000313" key="3">
    <source>
        <dbReference type="EMBL" id="SDH16975.1"/>
    </source>
</evidence>
<evidence type="ECO:0000313" key="4">
    <source>
        <dbReference type="Proteomes" id="UP000199163"/>
    </source>
</evidence>
<proteinExistence type="inferred from homology"/>
<dbReference type="AlphaFoldDB" id="A0A1G8A7L0"/>
<dbReference type="InterPro" id="IPR025736">
    <property type="entry name" value="PucR_C-HTH_dom"/>
</dbReference>
<dbReference type="InterPro" id="IPR000160">
    <property type="entry name" value="GGDEF_dom"/>
</dbReference>
<dbReference type="Gene3D" id="3.30.450.40">
    <property type="match status" value="2"/>
</dbReference>
<dbReference type="GO" id="GO:0003677">
    <property type="term" value="F:DNA binding"/>
    <property type="evidence" value="ECO:0007669"/>
    <property type="project" value="UniProtKB-KW"/>
</dbReference>
<dbReference type="SMART" id="SM00065">
    <property type="entry name" value="GAF"/>
    <property type="match status" value="1"/>
</dbReference>
<keyword evidence="4" id="KW-1185">Reference proteome</keyword>
<feature type="domain" description="GGDEF" evidence="2">
    <location>
        <begin position="496"/>
        <end position="627"/>
    </location>
</feature>
<name>A0A1G8A7L0_9BACI</name>
<gene>
    <name evidence="3" type="ORF">SAMN05192534_10255</name>
</gene>